<gene>
    <name evidence="2" type="ORF">CWI38_2393p0020</name>
</gene>
<keyword evidence="1" id="KW-0812">Transmembrane</keyword>
<dbReference type="Proteomes" id="UP000292282">
    <property type="component" value="Unassembled WGS sequence"/>
</dbReference>
<accession>A0A4Q9LI75</accession>
<proteinExistence type="predicted"/>
<comment type="caution">
    <text evidence="2">The sequence shown here is derived from an EMBL/GenBank/DDBJ whole genome shotgun (WGS) entry which is preliminary data.</text>
</comment>
<dbReference type="VEuPathDB" id="MicrosporidiaDB:CWI38_2393p0020"/>
<protein>
    <submittedName>
        <fullName evidence="2">Uncharacterized protein</fullName>
    </submittedName>
</protein>
<feature type="transmembrane region" description="Helical" evidence="1">
    <location>
        <begin position="21"/>
        <end position="40"/>
    </location>
</feature>
<keyword evidence="1" id="KW-0472">Membrane</keyword>
<evidence type="ECO:0000313" key="3">
    <source>
        <dbReference type="Proteomes" id="UP000292282"/>
    </source>
</evidence>
<evidence type="ECO:0000313" key="2">
    <source>
        <dbReference type="EMBL" id="TBU07486.1"/>
    </source>
</evidence>
<keyword evidence="3" id="KW-1185">Reference proteome</keyword>
<dbReference type="SUPFAM" id="SSF52058">
    <property type="entry name" value="L domain-like"/>
    <property type="match status" value="1"/>
</dbReference>
<dbReference type="EMBL" id="PITK01002393">
    <property type="protein sequence ID" value="TBU07486.1"/>
    <property type="molecule type" value="Genomic_DNA"/>
</dbReference>
<keyword evidence="1" id="KW-1133">Transmembrane helix</keyword>
<reference evidence="2 3" key="1">
    <citation type="submission" date="2017-12" db="EMBL/GenBank/DDBJ databases">
        <authorList>
            <person name="Pombert J.-F."/>
            <person name="Haag K.L."/>
            <person name="Ebert D."/>
        </authorList>
    </citation>
    <scope>NUCLEOTIDE SEQUENCE [LARGE SCALE GENOMIC DNA]</scope>
    <source>
        <strain evidence="2">IL-G-3</strain>
    </source>
</reference>
<dbReference type="AlphaFoldDB" id="A0A4Q9LI75"/>
<evidence type="ECO:0000256" key="1">
    <source>
        <dbReference type="SAM" id="Phobius"/>
    </source>
</evidence>
<organism evidence="2 3">
    <name type="scientific">Hamiltosporidium tvaerminnensis</name>
    <dbReference type="NCBI Taxonomy" id="1176355"/>
    <lineage>
        <taxon>Eukaryota</taxon>
        <taxon>Fungi</taxon>
        <taxon>Fungi incertae sedis</taxon>
        <taxon>Microsporidia</taxon>
        <taxon>Dubosqiidae</taxon>
        <taxon>Hamiltosporidium</taxon>
    </lineage>
</organism>
<name>A0A4Q9LI75_9MICR</name>
<sequence length="552" mass="65950">MNNFTTRYKKRFSGNTFVNNSVLFGYILCLLDTIASYKYVYRFEQYENSKIIFLDMKRQPETYLGANNEDFKLDLLNSEPILDEKNTKIFAYEKDHFINFESLNNILNLSISDRPNGKIECNFDLLYFLKSTKDITEIPDEVNHIDIKTILIGFKYLKAINNKNMSKFIQALIFKIFLTPNKSFLKKNCTYIQGLMDLNFWSKMDFYITKSFISGLLNIWMINNIFRDGNLILIKNTRRYYDFVYFDKHIPYKNISIDSSRVLLHLEKLLRDQIIFNFFQILLNEINLKSLILDGSIQNILSIEFTCLLFSRPIFKSITLYNFKGYSSSNFLMNLGIVCRNDIEFLRFERLNISSSLLRTFLEKKKLRGLVFYNVEIFETTLFLDRYLDSIEKLEYIAFVNVKINSIWWCKLFCKVNLSTLILSFNSIASEQSFFYGFSKFSIVQYTLHLEISFYSLKKPKEFCDSLFYFKFLRTLKLQNYKMNEKTEYCFLRAIENLNELEELTIQQSHLSTKFNDILLKKQRLKTLHIENYFSEKRNLEIVLWDSYKILK</sequence>